<proteinExistence type="predicted"/>
<reference evidence="1" key="1">
    <citation type="submission" date="2016-06" db="UniProtKB">
        <authorList>
            <consortium name="WormBaseParasite"/>
        </authorList>
    </citation>
    <scope>IDENTIFICATION</scope>
</reference>
<accession>A0A183B7W1</accession>
<dbReference type="InterPro" id="IPR043502">
    <property type="entry name" value="DNA/RNA_pol_sf"/>
</dbReference>
<name>A0A183B7W1_9TREM</name>
<organism evidence="1">
    <name type="scientific">Echinostoma caproni</name>
    <dbReference type="NCBI Taxonomy" id="27848"/>
    <lineage>
        <taxon>Eukaryota</taxon>
        <taxon>Metazoa</taxon>
        <taxon>Spiralia</taxon>
        <taxon>Lophotrochozoa</taxon>
        <taxon>Platyhelminthes</taxon>
        <taxon>Trematoda</taxon>
        <taxon>Digenea</taxon>
        <taxon>Plagiorchiida</taxon>
        <taxon>Echinostomata</taxon>
        <taxon>Echinostomatoidea</taxon>
        <taxon>Echinostomatidae</taxon>
        <taxon>Echinostoma</taxon>
    </lineage>
</organism>
<dbReference type="WBParaSite" id="ECPE_0001533601-mRNA-1">
    <property type="protein sequence ID" value="ECPE_0001533601-mRNA-1"/>
    <property type="gene ID" value="ECPE_0001533601"/>
</dbReference>
<dbReference type="Gene3D" id="3.30.70.270">
    <property type="match status" value="1"/>
</dbReference>
<dbReference type="SUPFAM" id="SSF56672">
    <property type="entry name" value="DNA/RNA polymerases"/>
    <property type="match status" value="1"/>
</dbReference>
<protein>
    <submittedName>
        <fullName evidence="1">Reverse transcriptase domain-containing protein</fullName>
    </submittedName>
</protein>
<dbReference type="AlphaFoldDB" id="A0A183B7W1"/>
<sequence length="229" mass="25703">LNSVRNFTNTTSTITTNWRRAIEIPSIEQLNLQVSPSEIEEWVEQFELWCSIRKGGVQKQSALFLTAGGRDQYSLLRNLAFPGVPAKLPYESLKSLLLNHLLPSEFQAHECAKFNSVIRTDHKFIVDAGSMESIISNAVPRSICPEAKIQPTSMRILGAAIDEVIHGVLAYQDDAIVFGAKKVEHDERLTNLLERFAQKNVSICASKCMFNSPELEFLGFTIDEKRLPP</sequence>
<evidence type="ECO:0000313" key="1">
    <source>
        <dbReference type="WBParaSite" id="ECPE_0001533601-mRNA-1"/>
    </source>
</evidence>
<dbReference type="InterPro" id="IPR043128">
    <property type="entry name" value="Rev_trsase/Diguanyl_cyclase"/>
</dbReference>